<dbReference type="Pfam" id="PF07722">
    <property type="entry name" value="Peptidase_C26"/>
    <property type="match status" value="1"/>
</dbReference>
<dbReference type="SUPFAM" id="SSF52317">
    <property type="entry name" value="Class I glutamine amidotransferase-like"/>
    <property type="match status" value="1"/>
</dbReference>
<dbReference type="PANTHER" id="PTHR43235:SF1">
    <property type="entry name" value="GLUTAMINE AMIDOTRANSFERASE PB2B2.05-RELATED"/>
    <property type="match status" value="1"/>
</dbReference>
<proteinExistence type="predicted"/>
<accession>A0ABT2EKL4</accession>
<dbReference type="InterPro" id="IPR044668">
    <property type="entry name" value="PuuD-like"/>
</dbReference>
<dbReference type="PROSITE" id="PS51273">
    <property type="entry name" value="GATASE_TYPE_1"/>
    <property type="match status" value="1"/>
</dbReference>
<organism evidence="1 2">
    <name type="scientific">Candidatus Fervidibacter sacchari</name>
    <dbReference type="NCBI Taxonomy" id="1448929"/>
    <lineage>
        <taxon>Bacteria</taxon>
        <taxon>Candidatus Fervidibacterota</taxon>
        <taxon>Candidatus Fervidibacter</taxon>
    </lineage>
</organism>
<name>A0ABT2EKL4_9BACT</name>
<evidence type="ECO:0000313" key="2">
    <source>
        <dbReference type="Proteomes" id="UP001204798"/>
    </source>
</evidence>
<keyword evidence="2" id="KW-1185">Reference proteome</keyword>
<dbReference type="CDD" id="cd01745">
    <property type="entry name" value="GATase1_2"/>
    <property type="match status" value="1"/>
</dbReference>
<gene>
    <name evidence="1" type="ORF">M2350_000885</name>
</gene>
<dbReference type="InterPro" id="IPR029062">
    <property type="entry name" value="Class_I_gatase-like"/>
</dbReference>
<dbReference type="RefSeq" id="WP_259094376.1">
    <property type="nucleotide sequence ID" value="NZ_CP130454.1"/>
</dbReference>
<keyword evidence="1" id="KW-0315">Glutamine amidotransferase</keyword>
<dbReference type="Proteomes" id="UP001204798">
    <property type="component" value="Unassembled WGS sequence"/>
</dbReference>
<evidence type="ECO:0000313" key="1">
    <source>
        <dbReference type="EMBL" id="MCS3918485.1"/>
    </source>
</evidence>
<comment type="caution">
    <text evidence="1">The sequence shown here is derived from an EMBL/GenBank/DDBJ whole genome shotgun (WGS) entry which is preliminary data.</text>
</comment>
<dbReference type="Gene3D" id="3.40.50.880">
    <property type="match status" value="1"/>
</dbReference>
<protein>
    <submittedName>
        <fullName evidence="1">Glutamine amidotransferase</fullName>
    </submittedName>
</protein>
<sequence length="239" mass="26319">MKPIVGISCSLRARYEDIAHELQDRYVRAIKQAGGLVVALPRIDPEDAKLVAQFLDGVVISGGRDIPPDFYGAEPHPATDTDEAMRERVEFEIALVKAMAELGKPVLGICYGCQLLNVAFGGTLVQDIPSQWASPLPHKLSDRPWFAEHEVEIKTGSLLWEWLKATRIVVKSAHHQAVAQVGKNLQVVAWATDGVVEAIEATDGKCVIGVQWHPEAQLEDEHAQLLFNAFVQACREAKK</sequence>
<dbReference type="PANTHER" id="PTHR43235">
    <property type="entry name" value="GLUTAMINE AMIDOTRANSFERASE PB2B2.05-RELATED"/>
    <property type="match status" value="1"/>
</dbReference>
<dbReference type="EMBL" id="JANUCP010000002">
    <property type="protein sequence ID" value="MCS3918485.1"/>
    <property type="molecule type" value="Genomic_DNA"/>
</dbReference>
<reference evidence="1 2" key="1">
    <citation type="submission" date="2022-08" db="EMBL/GenBank/DDBJ databases">
        <title>Bacterial and archaeal communities from various locations to study Microbial Dark Matter (Phase II).</title>
        <authorList>
            <person name="Stepanauskas R."/>
        </authorList>
    </citation>
    <scope>NUCLEOTIDE SEQUENCE [LARGE SCALE GENOMIC DNA]</scope>
    <source>
        <strain evidence="1 2">PD1</strain>
    </source>
</reference>
<dbReference type="InterPro" id="IPR011697">
    <property type="entry name" value="Peptidase_C26"/>
</dbReference>